<dbReference type="Proteomes" id="UP000064967">
    <property type="component" value="Chromosome"/>
</dbReference>
<sequence length="566" mass="62622">MNDVSARRTAFDNERASTRAAALRAVGRAQATLGATYERWGAVPESHEEVALPTPDAWRDLLFGAALARAAGETDAAAALERYAGAQPVDPEVVPEGSVLDAARRGELDRFETEWGSGRVRLVAFRYWRLSADARAIAPHAGVLIAHRQRAGVDDYWCYESTSLRSEDAWPFDVEAARAALVASADEEYGEVNRHLSAGMLRRALRTRPTSFGVWVLRDWQDLVGDGPLFAFDVDGEPCSLRLAGESVVEPSGRVKVPLVLVVGTEEREQEVFFDRLEGEDFLREAPVDEAAQNTVRAALDAWRGDLERRARSAALSDCMPHDLLTVKPLTVVRRWLDEGPPPARPVRVSWNEHTITQLLPTFRSDHRIEEDEDGLTVNVVDLHIGRHTMRFRIVLDVGTRIELASFDGDFVPMTGQDSQAAPGLVFAPVGDAIAFRDVCAALSSLIVRASTDVLLAPSGAEEEDEEEDVEDGEEDENDDHEDTAPRRLTDVLRFADGDEAWGLGAPSFDWRIETDFAISESPDEIALRLRDDPAGRAAWMEACERYTAFIVETLDPSFTPPRIPW</sequence>
<dbReference type="EMBL" id="CP012333">
    <property type="protein sequence ID" value="AKU95303.1"/>
    <property type="molecule type" value="Genomic_DNA"/>
</dbReference>
<dbReference type="AlphaFoldDB" id="A0A0K1PP58"/>
<feature type="region of interest" description="Disordered" evidence="1">
    <location>
        <begin position="457"/>
        <end position="486"/>
    </location>
</feature>
<protein>
    <submittedName>
        <fullName evidence="2">Uncharacterized protein</fullName>
    </submittedName>
</protein>
<evidence type="ECO:0000256" key="1">
    <source>
        <dbReference type="SAM" id="MobiDB-lite"/>
    </source>
</evidence>
<evidence type="ECO:0000313" key="2">
    <source>
        <dbReference type="EMBL" id="AKU95303.1"/>
    </source>
</evidence>
<reference evidence="2 3" key="1">
    <citation type="submission" date="2015-08" db="EMBL/GenBank/DDBJ databases">
        <authorList>
            <person name="Babu N.S."/>
            <person name="Beckwith C.J."/>
            <person name="Beseler K.G."/>
            <person name="Brison A."/>
            <person name="Carone J.V."/>
            <person name="Caskin T.P."/>
            <person name="Diamond M."/>
            <person name="Durham M.E."/>
            <person name="Foxe J.M."/>
            <person name="Go M."/>
            <person name="Henderson B.A."/>
            <person name="Jones I.B."/>
            <person name="McGettigan J.A."/>
            <person name="Micheletti S.J."/>
            <person name="Nasrallah M.E."/>
            <person name="Ortiz D."/>
            <person name="Piller C.R."/>
            <person name="Privatt S.R."/>
            <person name="Schneider S.L."/>
            <person name="Sharp S."/>
            <person name="Smith T.C."/>
            <person name="Stanton J.D."/>
            <person name="Ullery H.E."/>
            <person name="Wilson R.J."/>
            <person name="Serrano M.G."/>
            <person name="Buck G."/>
            <person name="Lee V."/>
            <person name="Wang Y."/>
            <person name="Carvalho R."/>
            <person name="Voegtly L."/>
            <person name="Shi R."/>
            <person name="Duckworth R."/>
            <person name="Johnson A."/>
            <person name="Loviza R."/>
            <person name="Walstead R."/>
            <person name="Shah Z."/>
            <person name="Kiflezghi M."/>
            <person name="Wade K."/>
            <person name="Ball S.L."/>
            <person name="Bradley K.W."/>
            <person name="Asai D.J."/>
            <person name="Bowman C.A."/>
            <person name="Russell D.A."/>
            <person name="Pope W.H."/>
            <person name="Jacobs-Sera D."/>
            <person name="Hendrix R.W."/>
            <person name="Hatfull G.F."/>
        </authorList>
    </citation>
    <scope>NUCLEOTIDE SEQUENCE [LARGE SCALE GENOMIC DNA]</scope>
    <source>
        <strain evidence="2 3">DSM 27648</strain>
    </source>
</reference>
<dbReference type="RefSeq" id="WP_146646770.1">
    <property type="nucleotide sequence ID" value="NZ_CP012333.1"/>
</dbReference>
<evidence type="ECO:0000313" key="3">
    <source>
        <dbReference type="Proteomes" id="UP000064967"/>
    </source>
</evidence>
<keyword evidence="3" id="KW-1185">Reference proteome</keyword>
<accession>A0A0K1PP58</accession>
<feature type="compositionally biased region" description="Acidic residues" evidence="1">
    <location>
        <begin position="461"/>
        <end position="482"/>
    </location>
</feature>
<name>A0A0K1PP58_9BACT</name>
<organism evidence="2 3">
    <name type="scientific">Labilithrix luteola</name>
    <dbReference type="NCBI Taxonomy" id="1391654"/>
    <lineage>
        <taxon>Bacteria</taxon>
        <taxon>Pseudomonadati</taxon>
        <taxon>Myxococcota</taxon>
        <taxon>Polyangia</taxon>
        <taxon>Polyangiales</taxon>
        <taxon>Labilitrichaceae</taxon>
        <taxon>Labilithrix</taxon>
    </lineage>
</organism>
<gene>
    <name evidence="2" type="ORF">AKJ09_01967</name>
</gene>
<dbReference type="KEGG" id="llu:AKJ09_01967"/>
<proteinExistence type="predicted"/>